<dbReference type="InterPro" id="IPR001278">
    <property type="entry name" value="Arg-tRNA-ligase"/>
</dbReference>
<evidence type="ECO:0000256" key="5">
    <source>
        <dbReference type="ARBA" id="ARBA00022840"/>
    </source>
</evidence>
<dbReference type="Gene3D" id="1.10.730.10">
    <property type="entry name" value="Isoleucyl-tRNA Synthetase, Domain 1"/>
    <property type="match status" value="1"/>
</dbReference>
<dbReference type="InterPro" id="IPR014729">
    <property type="entry name" value="Rossmann-like_a/b/a_fold"/>
</dbReference>
<dbReference type="EC" id="6.1.1.19" evidence="2"/>
<dbReference type="GO" id="GO:0005739">
    <property type="term" value="C:mitochondrion"/>
    <property type="evidence" value="ECO:0007669"/>
    <property type="project" value="TreeGrafter"/>
</dbReference>
<evidence type="ECO:0000256" key="7">
    <source>
        <dbReference type="ARBA" id="ARBA00023146"/>
    </source>
</evidence>
<dbReference type="SUPFAM" id="SSF55190">
    <property type="entry name" value="Arginyl-tRNA synthetase (ArgRS), N-terminal 'additional' domain"/>
    <property type="match status" value="1"/>
</dbReference>
<dbReference type="Gene3D" id="3.30.1360.70">
    <property type="entry name" value="Arginyl tRNA synthetase N-terminal domain"/>
    <property type="match status" value="1"/>
</dbReference>
<organism evidence="12">
    <name type="scientific">Lichtheimia ramosa</name>
    <dbReference type="NCBI Taxonomy" id="688394"/>
    <lineage>
        <taxon>Eukaryota</taxon>
        <taxon>Fungi</taxon>
        <taxon>Fungi incertae sedis</taxon>
        <taxon>Mucoromycota</taxon>
        <taxon>Mucoromycotina</taxon>
        <taxon>Mucoromycetes</taxon>
        <taxon>Mucorales</taxon>
        <taxon>Lichtheimiaceae</taxon>
        <taxon>Lichtheimia</taxon>
    </lineage>
</organism>
<evidence type="ECO:0000256" key="6">
    <source>
        <dbReference type="ARBA" id="ARBA00022917"/>
    </source>
</evidence>
<evidence type="ECO:0000256" key="1">
    <source>
        <dbReference type="ARBA" id="ARBA00005594"/>
    </source>
</evidence>
<dbReference type="SMART" id="SM00836">
    <property type="entry name" value="DALR_1"/>
    <property type="match status" value="1"/>
</dbReference>
<name>A0A077WCS9_9FUNG</name>
<dbReference type="FunFam" id="3.40.50.620:FF:000058">
    <property type="entry name" value="Mitochondrial arginyl-tRNA synthetase"/>
    <property type="match status" value="1"/>
</dbReference>
<dbReference type="GO" id="GO:0004814">
    <property type="term" value="F:arginine-tRNA ligase activity"/>
    <property type="evidence" value="ECO:0007669"/>
    <property type="project" value="UniProtKB-EC"/>
</dbReference>
<reference evidence="12" key="1">
    <citation type="journal article" date="2014" name="Genome Announc.">
        <title>De novo whole-genome sequence and genome annotation of Lichtheimia ramosa.</title>
        <authorList>
            <person name="Linde J."/>
            <person name="Schwartze V."/>
            <person name="Binder U."/>
            <person name="Lass-Florl C."/>
            <person name="Voigt K."/>
            <person name="Horn F."/>
        </authorList>
    </citation>
    <scope>NUCLEOTIDE SEQUENCE</scope>
    <source>
        <strain evidence="12">JMRC FSU:6197</strain>
    </source>
</reference>
<dbReference type="SUPFAM" id="SSF47323">
    <property type="entry name" value="Anticodon-binding domain of a subclass of class I aminoacyl-tRNA synthetases"/>
    <property type="match status" value="1"/>
</dbReference>
<dbReference type="PANTHER" id="PTHR11956">
    <property type="entry name" value="ARGINYL-TRNA SYNTHETASE"/>
    <property type="match status" value="1"/>
</dbReference>
<dbReference type="Gene3D" id="3.40.50.620">
    <property type="entry name" value="HUPs"/>
    <property type="match status" value="1"/>
</dbReference>
<protein>
    <recommendedName>
        <fullName evidence="2">arginine--tRNA ligase</fullName>
        <ecNumber evidence="2">6.1.1.19</ecNumber>
    </recommendedName>
    <alternativeName>
        <fullName evidence="8">Arginyl-tRNA synthetase</fullName>
    </alternativeName>
</protein>
<dbReference type="SUPFAM" id="SSF52374">
    <property type="entry name" value="Nucleotidylyl transferase"/>
    <property type="match status" value="1"/>
</dbReference>
<evidence type="ECO:0000313" key="12">
    <source>
        <dbReference type="EMBL" id="CDS04888.1"/>
    </source>
</evidence>
<dbReference type="FunFam" id="1.10.730.10:FF:000006">
    <property type="entry name" value="Arginyl-tRNA synthetase 2, mitochondrial"/>
    <property type="match status" value="1"/>
</dbReference>
<dbReference type="CDD" id="cd00671">
    <property type="entry name" value="ArgRS_core"/>
    <property type="match status" value="1"/>
</dbReference>
<dbReference type="PRINTS" id="PR01038">
    <property type="entry name" value="TRNASYNTHARG"/>
</dbReference>
<dbReference type="InterPro" id="IPR001412">
    <property type="entry name" value="aa-tRNA-synth_I_CS"/>
</dbReference>
<dbReference type="GO" id="GO:0006420">
    <property type="term" value="P:arginyl-tRNA aminoacylation"/>
    <property type="evidence" value="ECO:0007669"/>
    <property type="project" value="InterPro"/>
</dbReference>
<evidence type="ECO:0000256" key="2">
    <source>
        <dbReference type="ARBA" id="ARBA00012837"/>
    </source>
</evidence>
<evidence type="ECO:0000256" key="4">
    <source>
        <dbReference type="ARBA" id="ARBA00022741"/>
    </source>
</evidence>
<comment type="similarity">
    <text evidence="1 10">Belongs to the class-I aminoacyl-tRNA synthetase family.</text>
</comment>
<evidence type="ECO:0000256" key="10">
    <source>
        <dbReference type="RuleBase" id="RU363038"/>
    </source>
</evidence>
<gene>
    <name evidence="12" type="ORF">LRAMOSA07418</name>
</gene>
<dbReference type="AlphaFoldDB" id="A0A077WCS9"/>
<accession>A0A077WCS9</accession>
<evidence type="ECO:0000256" key="3">
    <source>
        <dbReference type="ARBA" id="ARBA00022598"/>
    </source>
</evidence>
<keyword evidence="6 10" id="KW-0648">Protein biosynthesis</keyword>
<dbReference type="InterPro" id="IPR035684">
    <property type="entry name" value="ArgRS_core"/>
</dbReference>
<dbReference type="Pfam" id="PF00750">
    <property type="entry name" value="tRNA-synt_1d"/>
    <property type="match status" value="1"/>
</dbReference>
<keyword evidence="7 10" id="KW-0030">Aminoacyl-tRNA synthetase</keyword>
<evidence type="ECO:0000256" key="8">
    <source>
        <dbReference type="ARBA" id="ARBA00033033"/>
    </source>
</evidence>
<evidence type="ECO:0000256" key="9">
    <source>
        <dbReference type="ARBA" id="ARBA00049339"/>
    </source>
</evidence>
<dbReference type="NCBIfam" id="TIGR00456">
    <property type="entry name" value="argS"/>
    <property type="match status" value="1"/>
</dbReference>
<dbReference type="PANTHER" id="PTHR11956:SF11">
    <property type="entry name" value="ARGININE--TRNA LIGASE, MITOCHONDRIAL-RELATED"/>
    <property type="match status" value="1"/>
</dbReference>
<dbReference type="InterPro" id="IPR009080">
    <property type="entry name" value="tRNAsynth_Ia_anticodon-bd"/>
</dbReference>
<dbReference type="GO" id="GO:0032543">
    <property type="term" value="P:mitochondrial translation"/>
    <property type="evidence" value="ECO:0007669"/>
    <property type="project" value="TreeGrafter"/>
</dbReference>
<dbReference type="EMBL" id="LK023315">
    <property type="protein sequence ID" value="CDS04888.1"/>
    <property type="molecule type" value="Genomic_DNA"/>
</dbReference>
<keyword evidence="4 10" id="KW-0547">Nucleotide-binding</keyword>
<evidence type="ECO:0000259" key="11">
    <source>
        <dbReference type="SMART" id="SM00836"/>
    </source>
</evidence>
<dbReference type="GO" id="GO:0005524">
    <property type="term" value="F:ATP binding"/>
    <property type="evidence" value="ECO:0007669"/>
    <property type="project" value="UniProtKB-KW"/>
</dbReference>
<dbReference type="OrthoDB" id="68056at2759"/>
<dbReference type="InterPro" id="IPR036695">
    <property type="entry name" value="Arg-tRNA-synth_N_sf"/>
</dbReference>
<sequence>MNVTTQFRKAIAKRLALVSSCSESQVLEALGTPKTSLMHQFNIPLPRVFPKDRLPDARDLADKFGSCDPLIEDVSASGKFLNFGVRKTEYIKQTLTQVYHQRSNYGCHTQNEPQTIVIDYSSPNIAKPFHAGHLRSTIIGNFVKRINEAMGHRAIGINYLGDWGKQYGLLSVGFEKYGNEQELQKDPIHHLFQVYVRINNEKDELIEQQANAYFKRMEEGDPQALAQWRRLRELSIQSYGPTYKRLGIEFDRYSGESEAEPYLERIYDMLEQHDLITIDSETGAWCVDLEEDNLGRPIVRRADGTTLYLTRDLAIMLQRKEQYNFDTGIYVVGNDQGHYLQRLFCIAQKLGIASDLKHVSFGKVNGMSTRKGTVVFLDDILDTAQEQMEKNMRESGKYNELMESGVEKGTERLLGSEAVETVADQLGASAVIVQDLASRRVLNYDFSYDRMTAARGYTGVFLQYTHARICGIERRTNVPITSDCDFSLLCEKEAFELSVLISQYPDIVELSWRQLEPCTLVQYLFKLAHSASQANAKLRIKDMDPKLAEARMLLLWSAKTTLANGLRLIGVEPLERM</sequence>
<feature type="domain" description="DALR anticodon binding" evidence="11">
    <location>
        <begin position="462"/>
        <end position="577"/>
    </location>
</feature>
<dbReference type="Pfam" id="PF05746">
    <property type="entry name" value="DALR_1"/>
    <property type="match status" value="1"/>
</dbReference>
<dbReference type="CDD" id="cd07956">
    <property type="entry name" value="Anticodon_Ia_Arg"/>
    <property type="match status" value="1"/>
</dbReference>
<dbReference type="PROSITE" id="PS00178">
    <property type="entry name" value="AA_TRNA_LIGASE_I"/>
    <property type="match status" value="1"/>
</dbReference>
<keyword evidence="5 10" id="KW-0067">ATP-binding</keyword>
<dbReference type="InterPro" id="IPR008909">
    <property type="entry name" value="DALR_anticod-bd"/>
</dbReference>
<comment type="catalytic activity">
    <reaction evidence="9">
        <text>tRNA(Arg) + L-arginine + ATP = L-arginyl-tRNA(Arg) + AMP + diphosphate</text>
        <dbReference type="Rhea" id="RHEA:20301"/>
        <dbReference type="Rhea" id="RHEA-COMP:9658"/>
        <dbReference type="Rhea" id="RHEA-COMP:9673"/>
        <dbReference type="ChEBI" id="CHEBI:30616"/>
        <dbReference type="ChEBI" id="CHEBI:32682"/>
        <dbReference type="ChEBI" id="CHEBI:33019"/>
        <dbReference type="ChEBI" id="CHEBI:78442"/>
        <dbReference type="ChEBI" id="CHEBI:78513"/>
        <dbReference type="ChEBI" id="CHEBI:456215"/>
        <dbReference type="EC" id="6.1.1.19"/>
    </reaction>
</comment>
<proteinExistence type="inferred from homology"/>
<keyword evidence="3 10" id="KW-0436">Ligase</keyword>